<keyword evidence="4" id="KW-1185">Reference proteome</keyword>
<evidence type="ECO:0000313" key="4">
    <source>
        <dbReference type="Proteomes" id="UP000581206"/>
    </source>
</evidence>
<dbReference type="AlphaFoldDB" id="A0A7X6KYP4"/>
<feature type="transmembrane region" description="Helical" evidence="1">
    <location>
        <begin position="161"/>
        <end position="178"/>
    </location>
</feature>
<gene>
    <name evidence="3" type="ORF">HGA03_18330</name>
</gene>
<feature type="transmembrane region" description="Helical" evidence="1">
    <location>
        <begin position="184"/>
        <end position="202"/>
    </location>
</feature>
<dbReference type="Proteomes" id="UP000581206">
    <property type="component" value="Unassembled WGS sequence"/>
</dbReference>
<accession>A0A7X6KYP4</accession>
<dbReference type="Pfam" id="PF08817">
    <property type="entry name" value="YukD"/>
    <property type="match status" value="1"/>
</dbReference>
<keyword evidence="1" id="KW-0472">Membrane</keyword>
<reference evidence="3 4" key="1">
    <citation type="submission" date="2020-04" db="EMBL/GenBank/DDBJ databases">
        <title>MicrobeNet Type strains.</title>
        <authorList>
            <person name="Nicholson A.C."/>
        </authorList>
    </citation>
    <scope>NUCLEOTIDE SEQUENCE [LARGE SCALE GENOMIC DNA]</scope>
    <source>
        <strain evidence="3 4">ATCC BAA-788</strain>
    </source>
</reference>
<dbReference type="RefSeq" id="WP_168631742.1">
    <property type="nucleotide sequence ID" value="NZ_BONL01000011.1"/>
</dbReference>
<feature type="transmembrane region" description="Helical" evidence="1">
    <location>
        <begin position="340"/>
        <end position="356"/>
    </location>
</feature>
<feature type="domain" description="EccD-like transmembrane" evidence="2">
    <location>
        <begin position="113"/>
        <end position="418"/>
    </location>
</feature>
<feature type="transmembrane region" description="Helical" evidence="1">
    <location>
        <begin position="135"/>
        <end position="154"/>
    </location>
</feature>
<dbReference type="Gene3D" id="3.10.20.90">
    <property type="entry name" value="Phosphatidylinositol 3-kinase Catalytic Subunit, Chain A, domain 1"/>
    <property type="match status" value="1"/>
</dbReference>
<name>A0A7X6KYP4_9CELL</name>
<feature type="transmembrane region" description="Helical" evidence="1">
    <location>
        <begin position="111"/>
        <end position="129"/>
    </location>
</feature>
<keyword evidence="1" id="KW-1133">Transmembrane helix</keyword>
<dbReference type="InterPro" id="IPR024962">
    <property type="entry name" value="YukD-like"/>
</dbReference>
<comment type="caution">
    <text evidence="3">The sequence shown here is derived from an EMBL/GenBank/DDBJ whole genome shotgun (WGS) entry which is preliminary data.</text>
</comment>
<evidence type="ECO:0000259" key="2">
    <source>
        <dbReference type="Pfam" id="PF19053"/>
    </source>
</evidence>
<feature type="transmembrane region" description="Helical" evidence="1">
    <location>
        <begin position="395"/>
        <end position="416"/>
    </location>
</feature>
<sequence>MSGGYTRLTVQGAARKADVVLPDDEPVAALLPPLLDLLAEDRSGSGRPVTLTTLLGQQVDLTRTLAEQELAQGTLLRVVRVDQAPPPPEVADVTDVVAEALAARPDRWRPVWGLAATAGVAAVAGWLAGAALDPGAGALAAALTTLLATALARLHRTGPAWVLAAAAAGGALALAPALDLPLPTALAAWGMLGLIAALVGGLGAGRVSAGLGGATAVLLAGLVPVLEPMATERGALAAAGVLAVLLLGVLPGLAMTASGLNGLDDRAVEGRRPGRRRVLHAVDETYRALTWATVAAAGVVAVTGWLLVRGDLIWSTVLGGVLGLLVLLRARVLPLAPQRLALIAAGVAVAVGWALTREPEAVLIGAGVVLLVAAVISGLRATGPLAARLRRLASVVELLAVLATVPLLLAMLGVFGDLVGTF</sequence>
<dbReference type="InterPro" id="IPR044049">
    <property type="entry name" value="EccD_transm"/>
</dbReference>
<feature type="transmembrane region" description="Helical" evidence="1">
    <location>
        <begin position="209"/>
        <end position="226"/>
    </location>
</feature>
<dbReference type="EMBL" id="JAAXOX010000019">
    <property type="protein sequence ID" value="NKY24621.1"/>
    <property type="molecule type" value="Genomic_DNA"/>
</dbReference>
<evidence type="ECO:0000313" key="3">
    <source>
        <dbReference type="EMBL" id="NKY24621.1"/>
    </source>
</evidence>
<feature type="transmembrane region" description="Helical" evidence="1">
    <location>
        <begin position="238"/>
        <end position="263"/>
    </location>
</feature>
<feature type="transmembrane region" description="Helical" evidence="1">
    <location>
        <begin position="312"/>
        <end position="328"/>
    </location>
</feature>
<feature type="transmembrane region" description="Helical" evidence="1">
    <location>
        <begin position="284"/>
        <end position="306"/>
    </location>
</feature>
<protein>
    <recommendedName>
        <fullName evidence="2">EccD-like transmembrane domain-containing protein</fullName>
    </recommendedName>
</protein>
<dbReference type="Pfam" id="PF19053">
    <property type="entry name" value="EccD"/>
    <property type="match status" value="1"/>
</dbReference>
<organism evidence="3 4">
    <name type="scientific">Cellulomonas denverensis</name>
    <dbReference type="NCBI Taxonomy" id="264297"/>
    <lineage>
        <taxon>Bacteria</taxon>
        <taxon>Bacillati</taxon>
        <taxon>Actinomycetota</taxon>
        <taxon>Actinomycetes</taxon>
        <taxon>Micrococcales</taxon>
        <taxon>Cellulomonadaceae</taxon>
        <taxon>Cellulomonas</taxon>
    </lineage>
</organism>
<evidence type="ECO:0000256" key="1">
    <source>
        <dbReference type="SAM" id="Phobius"/>
    </source>
</evidence>
<feature type="transmembrane region" description="Helical" evidence="1">
    <location>
        <begin position="362"/>
        <end position="383"/>
    </location>
</feature>
<keyword evidence="1" id="KW-0812">Transmembrane</keyword>
<proteinExistence type="predicted"/>